<evidence type="ECO:0000256" key="5">
    <source>
        <dbReference type="ARBA" id="ARBA00022475"/>
    </source>
</evidence>
<protein>
    <recommendedName>
        <fullName evidence="4">Flagellar motor switch protein FliG</fullName>
    </recommendedName>
</protein>
<evidence type="ECO:0000313" key="14">
    <source>
        <dbReference type="EMBL" id="PCG08958.1"/>
    </source>
</evidence>
<dbReference type="InterPro" id="IPR000090">
    <property type="entry name" value="Flg_Motor_Flig"/>
</dbReference>
<feature type="domain" description="Flagellar motor switch protein FliG C-terminal" evidence="11">
    <location>
        <begin position="232"/>
        <end position="337"/>
    </location>
</feature>
<evidence type="ECO:0000256" key="3">
    <source>
        <dbReference type="ARBA" id="ARBA00010299"/>
    </source>
</evidence>
<keyword evidence="6" id="KW-0145">Chemotaxis</keyword>
<evidence type="ECO:0000259" key="13">
    <source>
        <dbReference type="Pfam" id="PF14842"/>
    </source>
</evidence>
<dbReference type="InterPro" id="IPR011002">
    <property type="entry name" value="FliG_a-hlx"/>
</dbReference>
<evidence type="ECO:0000256" key="1">
    <source>
        <dbReference type="ARBA" id="ARBA00004117"/>
    </source>
</evidence>
<evidence type="ECO:0000256" key="7">
    <source>
        <dbReference type="ARBA" id="ARBA00022779"/>
    </source>
</evidence>
<gene>
    <name evidence="14" type="primary">fliG</name>
    <name evidence="14" type="ORF">COA17_08575</name>
</gene>
<keyword evidence="14" id="KW-0282">Flagellum</keyword>
<dbReference type="GO" id="GO:0009425">
    <property type="term" value="C:bacterial-type flagellum basal body"/>
    <property type="evidence" value="ECO:0007669"/>
    <property type="project" value="UniProtKB-SubCell"/>
</dbReference>
<dbReference type="GO" id="GO:0005886">
    <property type="term" value="C:plasma membrane"/>
    <property type="evidence" value="ECO:0007669"/>
    <property type="project" value="UniProtKB-SubCell"/>
</dbReference>
<organism evidence="14 15">
    <name type="scientific">Sphingomonas ginsenosidimutans</name>
    <dbReference type="NCBI Taxonomy" id="862134"/>
    <lineage>
        <taxon>Bacteria</taxon>
        <taxon>Pseudomonadati</taxon>
        <taxon>Pseudomonadota</taxon>
        <taxon>Alphaproteobacteria</taxon>
        <taxon>Sphingomonadales</taxon>
        <taxon>Sphingomonadaceae</taxon>
        <taxon>Sphingomonas</taxon>
    </lineage>
</organism>
<dbReference type="Proteomes" id="UP000218784">
    <property type="component" value="Unassembled WGS sequence"/>
</dbReference>
<dbReference type="Gene3D" id="1.10.220.30">
    <property type="match status" value="3"/>
</dbReference>
<dbReference type="InterPro" id="IPR032779">
    <property type="entry name" value="FliG_M"/>
</dbReference>
<evidence type="ECO:0000259" key="12">
    <source>
        <dbReference type="Pfam" id="PF14841"/>
    </source>
</evidence>
<keyword evidence="14" id="KW-0969">Cilium</keyword>
<dbReference type="PANTHER" id="PTHR30534">
    <property type="entry name" value="FLAGELLAR MOTOR SWITCH PROTEIN FLIG"/>
    <property type="match status" value="1"/>
</dbReference>
<dbReference type="Pfam" id="PF14842">
    <property type="entry name" value="FliG_N"/>
    <property type="match status" value="1"/>
</dbReference>
<evidence type="ECO:0000256" key="9">
    <source>
        <dbReference type="ARBA" id="ARBA00023143"/>
    </source>
</evidence>
<dbReference type="SUPFAM" id="SSF48029">
    <property type="entry name" value="FliG"/>
    <property type="match status" value="2"/>
</dbReference>
<comment type="subcellular location">
    <subcellularLocation>
        <location evidence="1">Bacterial flagellum basal body</location>
    </subcellularLocation>
    <subcellularLocation>
        <location evidence="2">Cell membrane</location>
        <topology evidence="2">Peripheral membrane protein</topology>
        <orientation evidence="2">Cytoplasmic side</orientation>
    </subcellularLocation>
</comment>
<comment type="caution">
    <text evidence="14">The sequence shown here is derived from an EMBL/GenBank/DDBJ whole genome shotgun (WGS) entry which is preliminary data.</text>
</comment>
<keyword evidence="15" id="KW-1185">Reference proteome</keyword>
<feature type="domain" description="Flagellar motor switch protein FliG middle" evidence="12">
    <location>
        <begin position="127"/>
        <end position="196"/>
    </location>
</feature>
<dbReference type="GO" id="GO:0003774">
    <property type="term" value="F:cytoskeletal motor activity"/>
    <property type="evidence" value="ECO:0007669"/>
    <property type="project" value="InterPro"/>
</dbReference>
<keyword evidence="14" id="KW-0966">Cell projection</keyword>
<evidence type="ECO:0000256" key="2">
    <source>
        <dbReference type="ARBA" id="ARBA00004413"/>
    </source>
</evidence>
<keyword evidence="5" id="KW-1003">Cell membrane</keyword>
<evidence type="ECO:0000256" key="6">
    <source>
        <dbReference type="ARBA" id="ARBA00022500"/>
    </source>
</evidence>
<accession>A0A2A4HZ54</accession>
<dbReference type="Pfam" id="PF14841">
    <property type="entry name" value="FliG_M"/>
    <property type="match status" value="1"/>
</dbReference>
<dbReference type="NCBIfam" id="TIGR00207">
    <property type="entry name" value="fliG"/>
    <property type="match status" value="1"/>
</dbReference>
<proteinExistence type="inferred from homology"/>
<dbReference type="AlphaFoldDB" id="A0A2A4HZ54"/>
<dbReference type="GO" id="GO:0071973">
    <property type="term" value="P:bacterial-type flagellum-dependent cell motility"/>
    <property type="evidence" value="ECO:0007669"/>
    <property type="project" value="InterPro"/>
</dbReference>
<comment type="similarity">
    <text evidence="3">Belongs to the FliG family.</text>
</comment>
<dbReference type="Pfam" id="PF01706">
    <property type="entry name" value="FliG_C"/>
    <property type="match status" value="1"/>
</dbReference>
<dbReference type="PRINTS" id="PR00954">
    <property type="entry name" value="FLGMOTORFLIG"/>
</dbReference>
<evidence type="ECO:0000259" key="11">
    <source>
        <dbReference type="Pfam" id="PF01706"/>
    </source>
</evidence>
<dbReference type="EMBL" id="NWVD01000003">
    <property type="protein sequence ID" value="PCG08958.1"/>
    <property type="molecule type" value="Genomic_DNA"/>
</dbReference>
<dbReference type="RefSeq" id="WP_066484497.1">
    <property type="nucleotide sequence ID" value="NZ_JAIEOT010000051.1"/>
</dbReference>
<comment type="function">
    <text evidence="10">FliG is one of three proteins (FliG, FliN, FliM) that forms the rotor-mounted switch complex (C ring), located at the base of the basal body. This complex interacts with the CheY and CheZ chemotaxis proteins, in addition to contacting components of the motor that determine the direction of flagellar rotation.</text>
</comment>
<dbReference type="GO" id="GO:0006935">
    <property type="term" value="P:chemotaxis"/>
    <property type="evidence" value="ECO:0007669"/>
    <property type="project" value="UniProtKB-KW"/>
</dbReference>
<feature type="domain" description="Flagellar motor switch protein FliG N-terminal" evidence="13">
    <location>
        <begin position="16"/>
        <end position="112"/>
    </location>
</feature>
<keyword evidence="8" id="KW-0472">Membrane</keyword>
<name>A0A2A4HZ54_9SPHN</name>
<keyword evidence="7" id="KW-0283">Flagellar rotation</keyword>
<dbReference type="PANTHER" id="PTHR30534:SF0">
    <property type="entry name" value="FLAGELLAR MOTOR SWITCH PROTEIN FLIG"/>
    <property type="match status" value="1"/>
</dbReference>
<sequence length="345" mass="37310">MSEEQATATTPPPRTFTGVERAAVLMMLVGDDEAAAILQKLEPDEVRNLGSAMFAVADVSEEEVQLVLDNFVGCARQRTGITFDPGRKVESVMTRALGAEKAESVLARITPAEAVCEIDLLDWLDATEIAALLDKEHPQIAAVMIANLDAEVGSKVLELLPELVQPDILHRIARLGPITPEAVDMLRTLIANRTSGGGTGAGTSLQLGGAREAAKLLQGARKSVEQRVMPKLFKMDRDMAKQIEEAMFVFENLLEMDDKNLGTLIRNVDGDTLTRALKGVEESARNRILGCMSARAADGIRDDMEARGPMKLSEVLDAQKVMIQIARNLAKDGTIQMGAGDDDYV</sequence>
<evidence type="ECO:0000313" key="15">
    <source>
        <dbReference type="Proteomes" id="UP000218784"/>
    </source>
</evidence>
<dbReference type="InterPro" id="IPR028263">
    <property type="entry name" value="FliG_N"/>
</dbReference>
<reference evidence="14 15" key="1">
    <citation type="submission" date="2017-09" db="EMBL/GenBank/DDBJ databases">
        <title>Sphingomonas ginsenosidimutans KACC 14949, whole genome shotgun sequence.</title>
        <authorList>
            <person name="Feng G."/>
            <person name="Zhu H."/>
        </authorList>
    </citation>
    <scope>NUCLEOTIDE SEQUENCE [LARGE SCALE GENOMIC DNA]</scope>
    <source>
        <strain evidence="14 15">KACC 14949</strain>
    </source>
</reference>
<keyword evidence="9" id="KW-0975">Bacterial flagellum</keyword>
<evidence type="ECO:0000256" key="4">
    <source>
        <dbReference type="ARBA" id="ARBA00021870"/>
    </source>
</evidence>
<evidence type="ECO:0000256" key="8">
    <source>
        <dbReference type="ARBA" id="ARBA00023136"/>
    </source>
</evidence>
<evidence type="ECO:0000256" key="10">
    <source>
        <dbReference type="ARBA" id="ARBA00025598"/>
    </source>
</evidence>
<dbReference type="InterPro" id="IPR023087">
    <property type="entry name" value="Flg_Motor_Flig_C"/>
</dbReference>